<evidence type="ECO:0000313" key="2">
    <source>
        <dbReference type="EMBL" id="QHT10280.1"/>
    </source>
</evidence>
<accession>A0A6C0D204</accession>
<name>A0A6C0D204_9ZZZZ</name>
<evidence type="ECO:0000256" key="1">
    <source>
        <dbReference type="SAM" id="MobiDB-lite"/>
    </source>
</evidence>
<protein>
    <submittedName>
        <fullName evidence="2">Uncharacterized protein</fullName>
    </submittedName>
</protein>
<proteinExistence type="predicted"/>
<feature type="region of interest" description="Disordered" evidence="1">
    <location>
        <begin position="1"/>
        <end position="51"/>
    </location>
</feature>
<dbReference type="EMBL" id="MN739520">
    <property type="protein sequence ID" value="QHT10280.1"/>
    <property type="molecule type" value="Genomic_DNA"/>
</dbReference>
<reference evidence="2" key="1">
    <citation type="journal article" date="2020" name="Nature">
        <title>Giant virus diversity and host interactions through global metagenomics.</title>
        <authorList>
            <person name="Schulz F."/>
            <person name="Roux S."/>
            <person name="Paez-Espino D."/>
            <person name="Jungbluth S."/>
            <person name="Walsh D.A."/>
            <person name="Denef V.J."/>
            <person name="McMahon K.D."/>
            <person name="Konstantinidis K.T."/>
            <person name="Eloe-Fadrosh E.A."/>
            <person name="Kyrpides N.C."/>
            <person name="Woyke T."/>
        </authorList>
    </citation>
    <scope>NUCLEOTIDE SEQUENCE</scope>
    <source>
        <strain evidence="2">GVMAG-M-3300023174-107</strain>
    </source>
</reference>
<sequence>MTRKSRISKSRSTSKSKNISKSKTRKNTSNIQTNRVSNFKYPTGGKTHVKTKIKRHINPTGKSISVTNSYMNKKGIIRHTRTKEIHPYVAAI</sequence>
<feature type="compositionally biased region" description="Basic residues" evidence="1">
    <location>
        <begin position="1"/>
        <end position="26"/>
    </location>
</feature>
<dbReference type="AlphaFoldDB" id="A0A6C0D204"/>
<organism evidence="2">
    <name type="scientific">viral metagenome</name>
    <dbReference type="NCBI Taxonomy" id="1070528"/>
    <lineage>
        <taxon>unclassified sequences</taxon>
        <taxon>metagenomes</taxon>
        <taxon>organismal metagenomes</taxon>
    </lineage>
</organism>